<evidence type="ECO:0000256" key="1">
    <source>
        <dbReference type="SAM" id="MobiDB-lite"/>
    </source>
</evidence>
<sequence length="58" mass="5898">MSSVPLPATQAPPPLAVGGTLPTAPLVATVTPSVEPREGGEVEGVVERRARSEYEGEG</sequence>
<feature type="region of interest" description="Disordered" evidence="1">
    <location>
        <begin position="1"/>
        <end position="58"/>
    </location>
</feature>
<feature type="compositionally biased region" description="Basic and acidic residues" evidence="1">
    <location>
        <begin position="35"/>
        <end position="58"/>
    </location>
</feature>
<reference evidence="3" key="1">
    <citation type="journal article" date="2005" name="Nature">
        <title>The map-based sequence of the rice genome.</title>
        <authorList>
            <consortium name="International rice genome sequencing project (IRGSP)"/>
            <person name="Matsumoto T."/>
            <person name="Wu J."/>
            <person name="Kanamori H."/>
            <person name="Katayose Y."/>
            <person name="Fujisawa M."/>
            <person name="Namiki N."/>
            <person name="Mizuno H."/>
            <person name="Yamamoto K."/>
            <person name="Antonio B.A."/>
            <person name="Baba T."/>
            <person name="Sakata K."/>
            <person name="Nagamura Y."/>
            <person name="Aoki H."/>
            <person name="Arikawa K."/>
            <person name="Arita K."/>
            <person name="Bito T."/>
            <person name="Chiden Y."/>
            <person name="Fujitsuka N."/>
            <person name="Fukunaka R."/>
            <person name="Hamada M."/>
            <person name="Harada C."/>
            <person name="Hayashi A."/>
            <person name="Hijishita S."/>
            <person name="Honda M."/>
            <person name="Hosokawa S."/>
            <person name="Ichikawa Y."/>
            <person name="Idonuma A."/>
            <person name="Iijima M."/>
            <person name="Ikeda M."/>
            <person name="Ikeno M."/>
            <person name="Ito K."/>
            <person name="Ito S."/>
            <person name="Ito T."/>
            <person name="Ito Y."/>
            <person name="Ito Y."/>
            <person name="Iwabuchi A."/>
            <person name="Kamiya K."/>
            <person name="Karasawa W."/>
            <person name="Kurita K."/>
            <person name="Katagiri S."/>
            <person name="Kikuta A."/>
            <person name="Kobayashi H."/>
            <person name="Kobayashi N."/>
            <person name="Machita K."/>
            <person name="Maehara T."/>
            <person name="Masukawa M."/>
            <person name="Mizubayashi T."/>
            <person name="Mukai Y."/>
            <person name="Nagasaki H."/>
            <person name="Nagata Y."/>
            <person name="Naito S."/>
            <person name="Nakashima M."/>
            <person name="Nakama Y."/>
            <person name="Nakamichi Y."/>
            <person name="Nakamura M."/>
            <person name="Meguro A."/>
            <person name="Negishi M."/>
            <person name="Ohta I."/>
            <person name="Ohta T."/>
            <person name="Okamoto M."/>
            <person name="Ono N."/>
            <person name="Saji S."/>
            <person name="Sakaguchi M."/>
            <person name="Sakai K."/>
            <person name="Shibata M."/>
            <person name="Shimokawa T."/>
            <person name="Song J."/>
            <person name="Takazaki Y."/>
            <person name="Terasawa K."/>
            <person name="Tsugane M."/>
            <person name="Tsuji K."/>
            <person name="Ueda S."/>
            <person name="Waki K."/>
            <person name="Yamagata H."/>
            <person name="Yamamoto M."/>
            <person name="Yamamoto S."/>
            <person name="Yamane H."/>
            <person name="Yoshiki S."/>
            <person name="Yoshihara R."/>
            <person name="Yukawa K."/>
            <person name="Zhong H."/>
            <person name="Yano M."/>
            <person name="Yuan Q."/>
            <person name="Ouyang S."/>
            <person name="Liu J."/>
            <person name="Jones K.M."/>
            <person name="Gansberger K."/>
            <person name="Moffat K."/>
            <person name="Hill J."/>
            <person name="Bera J."/>
            <person name="Fadrosh D."/>
            <person name="Jin S."/>
            <person name="Johri S."/>
            <person name="Kim M."/>
            <person name="Overton L."/>
            <person name="Reardon M."/>
            <person name="Tsitrin T."/>
            <person name="Vuong H."/>
            <person name="Weaver B."/>
            <person name="Ciecko A."/>
            <person name="Tallon L."/>
            <person name="Jackson J."/>
            <person name="Pai G."/>
            <person name="Aken S.V."/>
            <person name="Utterback T."/>
            <person name="Reidmuller S."/>
            <person name="Feldblyum T."/>
            <person name="Hsiao J."/>
            <person name="Zismann V."/>
            <person name="Iobst S."/>
            <person name="de Vazeille A.R."/>
            <person name="Buell C.R."/>
            <person name="Ying K."/>
            <person name="Li Y."/>
            <person name="Lu T."/>
            <person name="Huang Y."/>
            <person name="Zhao Q."/>
            <person name="Feng Q."/>
            <person name="Zhang L."/>
            <person name="Zhu J."/>
            <person name="Weng Q."/>
            <person name="Mu J."/>
            <person name="Lu Y."/>
            <person name="Fan D."/>
            <person name="Liu Y."/>
            <person name="Guan J."/>
            <person name="Zhang Y."/>
            <person name="Yu S."/>
            <person name="Liu X."/>
            <person name="Zhang Y."/>
            <person name="Hong G."/>
            <person name="Han B."/>
            <person name="Choisne N."/>
            <person name="Demange N."/>
            <person name="Orjeda G."/>
            <person name="Samain S."/>
            <person name="Cattolico L."/>
            <person name="Pelletier E."/>
            <person name="Couloux A."/>
            <person name="Segurens B."/>
            <person name="Wincker P."/>
            <person name="D'Hont A."/>
            <person name="Scarpelli C."/>
            <person name="Weissenbach J."/>
            <person name="Salanoubat M."/>
            <person name="Quetier F."/>
            <person name="Yu Y."/>
            <person name="Kim H.R."/>
            <person name="Rambo T."/>
            <person name="Currie J."/>
            <person name="Collura K."/>
            <person name="Luo M."/>
            <person name="Yang T."/>
            <person name="Ammiraju J.S.S."/>
            <person name="Engler F."/>
            <person name="Soderlund C."/>
            <person name="Wing R.A."/>
            <person name="Palmer L.E."/>
            <person name="de la Bastide M."/>
            <person name="Spiegel L."/>
            <person name="Nascimento L."/>
            <person name="Zutavern T."/>
            <person name="O'Shaughnessy A."/>
            <person name="Dike S."/>
            <person name="Dedhia N."/>
            <person name="Preston R."/>
            <person name="Balija V."/>
            <person name="McCombie W.R."/>
            <person name="Chow T."/>
            <person name="Chen H."/>
            <person name="Chung M."/>
            <person name="Chen C."/>
            <person name="Shaw J."/>
            <person name="Wu H."/>
            <person name="Hsiao K."/>
            <person name="Chao Y."/>
            <person name="Chu M."/>
            <person name="Cheng C."/>
            <person name="Hour A."/>
            <person name="Lee P."/>
            <person name="Lin S."/>
            <person name="Lin Y."/>
            <person name="Liou J."/>
            <person name="Liu S."/>
            <person name="Hsing Y."/>
            <person name="Raghuvanshi S."/>
            <person name="Mohanty A."/>
            <person name="Bharti A.K."/>
            <person name="Gaur A."/>
            <person name="Gupta V."/>
            <person name="Kumar D."/>
            <person name="Ravi V."/>
            <person name="Vij S."/>
            <person name="Kapur A."/>
            <person name="Khurana P."/>
            <person name="Khurana P."/>
            <person name="Khurana J.P."/>
            <person name="Tyagi A.K."/>
            <person name="Gaikwad K."/>
            <person name="Singh A."/>
            <person name="Dalal V."/>
            <person name="Srivastava S."/>
            <person name="Dixit A."/>
            <person name="Pal A.K."/>
            <person name="Ghazi I.A."/>
            <person name="Yadav M."/>
            <person name="Pandit A."/>
            <person name="Bhargava A."/>
            <person name="Sureshbabu K."/>
            <person name="Batra K."/>
            <person name="Sharma T.R."/>
            <person name="Mohapatra T."/>
            <person name="Singh N.K."/>
            <person name="Messing J."/>
            <person name="Nelson A.B."/>
            <person name="Fuks G."/>
            <person name="Kavchok S."/>
            <person name="Keizer G."/>
            <person name="Linton E."/>
            <person name="Llaca V."/>
            <person name="Song R."/>
            <person name="Tanyolac B."/>
            <person name="Young S."/>
            <person name="Ho-Il K."/>
            <person name="Hahn J.H."/>
            <person name="Sangsakoo G."/>
            <person name="Vanavichit A."/>
            <person name="de Mattos Luiz.A.T."/>
            <person name="Zimmer P.D."/>
            <person name="Malone G."/>
            <person name="Dellagostin O."/>
            <person name="de Oliveira A.C."/>
            <person name="Bevan M."/>
            <person name="Bancroft I."/>
            <person name="Minx P."/>
            <person name="Cordum H."/>
            <person name="Wilson R."/>
            <person name="Cheng Z."/>
            <person name="Jin W."/>
            <person name="Jiang J."/>
            <person name="Leong S.A."/>
            <person name="Iwama H."/>
            <person name="Gojobori T."/>
            <person name="Itoh T."/>
            <person name="Niimura Y."/>
            <person name="Fujii Y."/>
            <person name="Habara T."/>
            <person name="Sakai H."/>
            <person name="Sato Y."/>
            <person name="Wilson G."/>
            <person name="Kumar K."/>
            <person name="McCouch S."/>
            <person name="Juretic N."/>
            <person name="Hoen D."/>
            <person name="Wright S."/>
            <person name="Bruskiewich R."/>
            <person name="Bureau T."/>
            <person name="Miyao A."/>
            <person name="Hirochika H."/>
            <person name="Nishikawa T."/>
            <person name="Kadowaki K."/>
            <person name="Sugiura M."/>
            <person name="Burr B."/>
            <person name="Sasaki T."/>
        </authorList>
    </citation>
    <scope>NUCLEOTIDE SEQUENCE [LARGE SCALE GENOMIC DNA]</scope>
    <source>
        <strain evidence="3">cv. Nipponbare</strain>
    </source>
</reference>
<proteinExistence type="predicted"/>
<organism evidence="2 3">
    <name type="scientific">Oryza sativa subsp. japonica</name>
    <name type="common">Rice</name>
    <dbReference type="NCBI Taxonomy" id="39947"/>
    <lineage>
        <taxon>Eukaryota</taxon>
        <taxon>Viridiplantae</taxon>
        <taxon>Streptophyta</taxon>
        <taxon>Embryophyta</taxon>
        <taxon>Tracheophyta</taxon>
        <taxon>Spermatophyta</taxon>
        <taxon>Magnoliopsida</taxon>
        <taxon>Liliopsida</taxon>
        <taxon>Poales</taxon>
        <taxon>Poaceae</taxon>
        <taxon>BOP clade</taxon>
        <taxon>Oryzoideae</taxon>
        <taxon>Oryzeae</taxon>
        <taxon>Oryzinae</taxon>
        <taxon>Oryza</taxon>
        <taxon>Oryza sativa</taxon>
    </lineage>
</organism>
<accession>Q6ZGF3</accession>
<name>Q6ZGF3_ORYSJ</name>
<dbReference type="EMBL" id="AP004136">
    <property type="protein sequence ID" value="BAD16955.1"/>
    <property type="molecule type" value="Genomic_DNA"/>
</dbReference>
<reference evidence="3" key="2">
    <citation type="journal article" date="2008" name="Nucleic Acids Res.">
        <title>The rice annotation project database (RAP-DB): 2008 update.</title>
        <authorList>
            <consortium name="The rice annotation project (RAP)"/>
        </authorList>
    </citation>
    <scope>GENOME REANNOTATION</scope>
    <source>
        <strain evidence="3">cv. Nipponbare</strain>
    </source>
</reference>
<dbReference type="AlphaFoldDB" id="Q6ZGF3"/>
<evidence type="ECO:0000313" key="3">
    <source>
        <dbReference type="Proteomes" id="UP000000763"/>
    </source>
</evidence>
<gene>
    <name evidence="2" type="primary">OJ1287_H05.16</name>
</gene>
<evidence type="ECO:0000313" key="2">
    <source>
        <dbReference type="EMBL" id="BAD16955.1"/>
    </source>
</evidence>
<protein>
    <submittedName>
        <fullName evidence="2">Uncharacterized protein</fullName>
    </submittedName>
</protein>
<dbReference type="Proteomes" id="UP000000763">
    <property type="component" value="Chromosome 2"/>
</dbReference>